<dbReference type="InterPro" id="IPR020578">
    <property type="entry name" value="Aminotrans_V_PyrdxlP_BS"/>
</dbReference>
<comment type="caution">
    <text evidence="7">The sequence shown here is derived from an EMBL/GenBank/DDBJ whole genome shotgun (WGS) entry which is preliminary data.</text>
</comment>
<dbReference type="InterPro" id="IPR015421">
    <property type="entry name" value="PyrdxlP-dep_Trfase_major"/>
</dbReference>
<evidence type="ECO:0000256" key="3">
    <source>
        <dbReference type="RuleBase" id="RU004075"/>
    </source>
</evidence>
<proteinExistence type="inferred from homology"/>
<evidence type="ECO:0000256" key="2">
    <source>
        <dbReference type="ARBA" id="ARBA00022898"/>
    </source>
</evidence>
<dbReference type="Gene3D" id="3.40.640.10">
    <property type="entry name" value="Type I PLP-dependent aspartate aminotransferase-like (Major domain)"/>
    <property type="match status" value="1"/>
</dbReference>
<feature type="chain" id="PRO_5040858502" description="Aminotransferase class V domain-containing protein" evidence="5">
    <location>
        <begin position="22"/>
        <end position="435"/>
    </location>
</feature>
<dbReference type="PROSITE" id="PS00595">
    <property type="entry name" value="AA_TRANSFER_CLASS_5"/>
    <property type="match status" value="1"/>
</dbReference>
<dbReference type="OrthoDB" id="7403325at2759"/>
<name>A0A9W7E1H2_9STRA</name>
<organism evidence="7 8">
    <name type="scientific">Triparma strigata</name>
    <dbReference type="NCBI Taxonomy" id="1606541"/>
    <lineage>
        <taxon>Eukaryota</taxon>
        <taxon>Sar</taxon>
        <taxon>Stramenopiles</taxon>
        <taxon>Ochrophyta</taxon>
        <taxon>Bolidophyceae</taxon>
        <taxon>Parmales</taxon>
        <taxon>Triparmaceae</taxon>
        <taxon>Triparma</taxon>
    </lineage>
</organism>
<dbReference type="InterPro" id="IPR015424">
    <property type="entry name" value="PyrdxlP-dep_Trfase"/>
</dbReference>
<evidence type="ECO:0000256" key="1">
    <source>
        <dbReference type="ARBA" id="ARBA00001933"/>
    </source>
</evidence>
<sequence length="435" mass="47641">MTKATPLAIATLALFTPRVRSLSTSTSFFTAEKIASLREGLPSDHIHFNAAGASPPHASVTERIISHMNLENSIGAYAAESRVAEETSKIYTSLGRLLSCPPSSLHLHDSSTTSFNHGIYSVPLPSPTSRLLSASSSEYASNAISMIKHSKANSCLPPLFIPNTSSGSINLERIHSEILDPKHNIEAIVLTHAPTNGGCVNDAISLGNLISSLPSHVKKPIYLLDACQTVGQVPLSVEDIKCDVLAGTSRKWLRGPRGVGFLYAREGVFDEGFGGDLKGYEWIGDDVRVREREKEREYEYWEGSVCNKLGFGKALDLVLEIGVENVEERVRHLSELTRERITNEVGLRCMDLKGSEVMSGICSFDVCEIGSAKYVVEEMAKRGISVSTSGRMSTLMDAEERDLPDFMVRFSPHYFNQEEEVGSVIDALMSIEKEK</sequence>
<protein>
    <recommendedName>
        <fullName evidence="6">Aminotransferase class V domain-containing protein</fullName>
    </recommendedName>
</protein>
<comment type="cofactor">
    <cofactor evidence="1 4">
        <name>pyridoxal 5'-phosphate</name>
        <dbReference type="ChEBI" id="CHEBI:597326"/>
    </cofactor>
</comment>
<evidence type="ECO:0000256" key="4">
    <source>
        <dbReference type="RuleBase" id="RU004504"/>
    </source>
</evidence>
<dbReference type="AlphaFoldDB" id="A0A9W7E1H2"/>
<keyword evidence="2" id="KW-0663">Pyridoxal phosphate</keyword>
<dbReference type="Gene3D" id="3.90.1150.10">
    <property type="entry name" value="Aspartate Aminotransferase, domain 1"/>
    <property type="match status" value="1"/>
</dbReference>
<reference evidence="8" key="1">
    <citation type="journal article" date="2023" name="Commun. Biol.">
        <title>Genome analysis of Parmales, the sister group of diatoms, reveals the evolutionary specialization of diatoms from phago-mixotrophs to photoautotrophs.</title>
        <authorList>
            <person name="Ban H."/>
            <person name="Sato S."/>
            <person name="Yoshikawa S."/>
            <person name="Yamada K."/>
            <person name="Nakamura Y."/>
            <person name="Ichinomiya M."/>
            <person name="Sato N."/>
            <person name="Blanc-Mathieu R."/>
            <person name="Endo H."/>
            <person name="Kuwata A."/>
            <person name="Ogata H."/>
        </authorList>
    </citation>
    <scope>NUCLEOTIDE SEQUENCE [LARGE SCALE GENOMIC DNA]</scope>
    <source>
        <strain evidence="8">NIES 3701</strain>
    </source>
</reference>
<dbReference type="PANTHER" id="PTHR43586">
    <property type="entry name" value="CYSTEINE DESULFURASE"/>
    <property type="match status" value="1"/>
</dbReference>
<gene>
    <name evidence="7" type="ORF">TrST_g106</name>
</gene>
<dbReference type="PANTHER" id="PTHR43586:SF24">
    <property type="entry name" value="BLR4730 PROTEIN"/>
    <property type="match status" value="1"/>
</dbReference>
<feature type="domain" description="Aminotransferase class V" evidence="6">
    <location>
        <begin position="110"/>
        <end position="422"/>
    </location>
</feature>
<dbReference type="InterPro" id="IPR015422">
    <property type="entry name" value="PyrdxlP-dep_Trfase_small"/>
</dbReference>
<evidence type="ECO:0000313" key="7">
    <source>
        <dbReference type="EMBL" id="GMH64534.1"/>
    </source>
</evidence>
<dbReference type="Proteomes" id="UP001165085">
    <property type="component" value="Unassembled WGS sequence"/>
</dbReference>
<accession>A0A9W7E1H2</accession>
<keyword evidence="5" id="KW-0732">Signal</keyword>
<feature type="signal peptide" evidence="5">
    <location>
        <begin position="1"/>
        <end position="21"/>
    </location>
</feature>
<dbReference type="Pfam" id="PF00266">
    <property type="entry name" value="Aminotran_5"/>
    <property type="match status" value="1"/>
</dbReference>
<comment type="similarity">
    <text evidence="3">Belongs to the class-V pyridoxal-phosphate-dependent aminotransferase family.</text>
</comment>
<dbReference type="SUPFAM" id="SSF53383">
    <property type="entry name" value="PLP-dependent transferases"/>
    <property type="match status" value="1"/>
</dbReference>
<evidence type="ECO:0000256" key="5">
    <source>
        <dbReference type="SAM" id="SignalP"/>
    </source>
</evidence>
<dbReference type="InterPro" id="IPR000192">
    <property type="entry name" value="Aminotrans_V_dom"/>
</dbReference>
<evidence type="ECO:0000259" key="6">
    <source>
        <dbReference type="Pfam" id="PF00266"/>
    </source>
</evidence>
<keyword evidence="8" id="KW-1185">Reference proteome</keyword>
<evidence type="ECO:0000313" key="8">
    <source>
        <dbReference type="Proteomes" id="UP001165085"/>
    </source>
</evidence>
<dbReference type="EMBL" id="BRXY01000095">
    <property type="protein sequence ID" value="GMH64534.1"/>
    <property type="molecule type" value="Genomic_DNA"/>
</dbReference>